<dbReference type="Proteomes" id="UP000723714">
    <property type="component" value="Unassembled WGS sequence"/>
</dbReference>
<dbReference type="PIRSF" id="PIRSF031644">
    <property type="entry name" value="UCP031644"/>
    <property type="match status" value="1"/>
</dbReference>
<evidence type="ECO:0000313" key="3">
    <source>
        <dbReference type="Proteomes" id="UP000723714"/>
    </source>
</evidence>
<reference evidence="2 3" key="1">
    <citation type="submission" date="2021-06" db="EMBL/GenBank/DDBJ databases">
        <title>Faecalicatena sp. nov. isolated from porcine feces.</title>
        <authorList>
            <person name="Oh B.S."/>
            <person name="Lee J.H."/>
        </authorList>
    </citation>
    <scope>NUCLEOTIDE SEQUENCE [LARGE SCALE GENOMIC DNA]</scope>
    <source>
        <strain evidence="2 3">AGMB00832</strain>
    </source>
</reference>
<dbReference type="RefSeq" id="WP_216241700.1">
    <property type="nucleotide sequence ID" value="NZ_JABACJ020000009.1"/>
</dbReference>
<keyword evidence="3" id="KW-1185">Reference proteome</keyword>
<organism evidence="2 3">
    <name type="scientific">Faecalicatena faecalis</name>
    <dbReference type="NCBI Taxonomy" id="2726362"/>
    <lineage>
        <taxon>Bacteria</taxon>
        <taxon>Bacillati</taxon>
        <taxon>Bacillota</taxon>
        <taxon>Clostridia</taxon>
        <taxon>Lachnospirales</taxon>
        <taxon>Lachnospiraceae</taxon>
        <taxon>Faecalicatena</taxon>
    </lineage>
</organism>
<gene>
    <name evidence="2" type="ORF">HGO97_011295</name>
</gene>
<accession>A0ABS6D4L5</accession>
<sequence>MKHEWRKLEKELYGVKTKPVMVDVPLQKFIMISGKGNPNDTEFSDKVGALYALAYAIKMGYKSASKSNEITDFTVYPLEGIWKQIEGLELDKDKLEYTIMIRQPDFITKEMVDHALEKVKIKKPNPLYAQISFDTMNDGKSVQILHVGAFDDEPASFEKMNEFLKAHQLERIESHHREIYLNNANRTEKSKLKTILRYKIK</sequence>
<dbReference type="InterPro" id="IPR029442">
    <property type="entry name" value="GyrI-like"/>
</dbReference>
<dbReference type="Pfam" id="PF06445">
    <property type="entry name" value="GyrI-like"/>
    <property type="match status" value="1"/>
</dbReference>
<name>A0ABS6D4L5_9FIRM</name>
<protein>
    <submittedName>
        <fullName evidence="2">GyrI-like domain-containing protein</fullName>
    </submittedName>
</protein>
<evidence type="ECO:0000313" key="2">
    <source>
        <dbReference type="EMBL" id="MBU3876396.1"/>
    </source>
</evidence>
<dbReference type="InterPro" id="IPR008319">
    <property type="entry name" value="GyrI-like_CCH_Lin2189-like"/>
</dbReference>
<dbReference type="EMBL" id="JABACJ020000009">
    <property type="protein sequence ID" value="MBU3876396.1"/>
    <property type="molecule type" value="Genomic_DNA"/>
</dbReference>
<comment type="caution">
    <text evidence="2">The sequence shown here is derived from an EMBL/GenBank/DDBJ whole genome shotgun (WGS) entry which is preliminary data.</text>
</comment>
<evidence type="ECO:0000259" key="1">
    <source>
        <dbReference type="Pfam" id="PF06445"/>
    </source>
</evidence>
<proteinExistence type="predicted"/>
<feature type="domain" description="GyrI-like small molecule binding" evidence="1">
    <location>
        <begin position="18"/>
        <end position="198"/>
    </location>
</feature>